<dbReference type="FunFam" id="3.40.50.1360:FF:000001">
    <property type="entry name" value="Ribose-5-phosphate isomerase A"/>
    <property type="match status" value="1"/>
</dbReference>
<gene>
    <name evidence="7" type="ORF">DERF_003636</name>
</gene>
<dbReference type="CDD" id="cd01398">
    <property type="entry name" value="RPI_A"/>
    <property type="match status" value="1"/>
</dbReference>
<dbReference type="SUPFAM" id="SSF100950">
    <property type="entry name" value="NagB/RpiA/CoA transferase-like"/>
    <property type="match status" value="1"/>
</dbReference>
<keyword evidence="5" id="KW-0413">Isomerase</keyword>
<dbReference type="FunFam" id="3.30.70.260:FF:000018">
    <property type="entry name" value="Ribose-5-phosphate isomerase A"/>
    <property type="match status" value="1"/>
</dbReference>
<dbReference type="Proteomes" id="UP000790347">
    <property type="component" value="Unassembled WGS sequence"/>
</dbReference>
<reference evidence="7" key="2">
    <citation type="journal article" date="2022" name="Res Sq">
        <title>Comparative Genomics Reveals Insights into the Divergent Evolution of Astigmatic Mites and Household Pest Adaptations.</title>
        <authorList>
            <person name="Xiong Q."/>
            <person name="Wan A.T.-Y."/>
            <person name="Liu X.-Y."/>
            <person name="Fung C.S.-H."/>
            <person name="Xiao X."/>
            <person name="Malainual N."/>
            <person name="Hou J."/>
            <person name="Wang L."/>
            <person name="Wang M."/>
            <person name="Yang K."/>
            <person name="Cui Y."/>
            <person name="Leung E."/>
            <person name="Nong W."/>
            <person name="Shin S.-K."/>
            <person name="Au S."/>
            <person name="Jeong K.Y."/>
            <person name="Chew F.T."/>
            <person name="Hui J."/>
            <person name="Leung T.F."/>
            <person name="Tungtrongchitr A."/>
            <person name="Zhong N."/>
            <person name="Liu Z."/>
            <person name="Tsui S."/>
        </authorList>
    </citation>
    <scope>NUCLEOTIDE SEQUENCE</scope>
    <source>
        <strain evidence="7">Derf</strain>
        <tissue evidence="7">Whole organism</tissue>
    </source>
</reference>
<comment type="pathway">
    <text evidence="2">Carbohydrate degradation; pentose phosphate pathway; D-ribose 5-phosphate from D-ribulose 5-phosphate (non-oxidative stage): step 1/1.</text>
</comment>
<dbReference type="PANTHER" id="PTHR11934:SF0">
    <property type="entry name" value="RIBOSE-5-PHOSPHATE ISOMERASE"/>
    <property type="match status" value="1"/>
</dbReference>
<dbReference type="HAMAP" id="MF_00170">
    <property type="entry name" value="Rib_5P_isom_A"/>
    <property type="match status" value="1"/>
</dbReference>
<dbReference type="SUPFAM" id="SSF75445">
    <property type="entry name" value="D-ribose-5-phosphate isomerase (RpiA), lid domain"/>
    <property type="match status" value="1"/>
</dbReference>
<name>A0A922IGU8_DERFA</name>
<comment type="similarity">
    <text evidence="3">Belongs to the ribose 5-phosphate isomerase family.</text>
</comment>
<accession>A0A922IGU8</accession>
<comment type="caution">
    <text evidence="7">The sequence shown here is derived from an EMBL/GenBank/DDBJ whole genome shotgun (WGS) entry which is preliminary data.</text>
</comment>
<proteinExistence type="inferred from homology"/>
<dbReference type="InterPro" id="IPR037171">
    <property type="entry name" value="NagB/RpiA_transferase-like"/>
</dbReference>
<evidence type="ECO:0000256" key="3">
    <source>
        <dbReference type="ARBA" id="ARBA00008088"/>
    </source>
</evidence>
<evidence type="ECO:0000256" key="1">
    <source>
        <dbReference type="ARBA" id="ARBA00001713"/>
    </source>
</evidence>
<dbReference type="Gene3D" id="3.40.50.1360">
    <property type="match status" value="1"/>
</dbReference>
<dbReference type="InterPro" id="IPR004788">
    <property type="entry name" value="Ribose5P_isomerase_type_A"/>
</dbReference>
<dbReference type="GO" id="GO:0005737">
    <property type="term" value="C:cytoplasm"/>
    <property type="evidence" value="ECO:0007669"/>
    <property type="project" value="TreeGrafter"/>
</dbReference>
<evidence type="ECO:0000256" key="5">
    <source>
        <dbReference type="ARBA" id="ARBA00023235"/>
    </source>
</evidence>
<dbReference type="EMBL" id="ASGP02000001">
    <property type="protein sequence ID" value="KAH9529769.1"/>
    <property type="molecule type" value="Genomic_DNA"/>
</dbReference>
<dbReference type="AlphaFoldDB" id="A0A922IGU8"/>
<reference evidence="7" key="1">
    <citation type="submission" date="2013-05" db="EMBL/GenBank/DDBJ databases">
        <authorList>
            <person name="Yim A.K.Y."/>
            <person name="Chan T.F."/>
            <person name="Ji K.M."/>
            <person name="Liu X.Y."/>
            <person name="Zhou J.W."/>
            <person name="Li R.Q."/>
            <person name="Yang K.Y."/>
            <person name="Li J."/>
            <person name="Li M."/>
            <person name="Law P.T.W."/>
            <person name="Wu Y.L."/>
            <person name="Cai Z.L."/>
            <person name="Qin H."/>
            <person name="Bao Y."/>
            <person name="Leung R.K.K."/>
            <person name="Ng P.K.S."/>
            <person name="Zou J."/>
            <person name="Zhong X.J."/>
            <person name="Ran P.X."/>
            <person name="Zhong N.S."/>
            <person name="Liu Z.G."/>
            <person name="Tsui S.K.W."/>
        </authorList>
    </citation>
    <scope>NUCLEOTIDE SEQUENCE</scope>
    <source>
        <strain evidence="7">Derf</strain>
        <tissue evidence="7">Whole organism</tissue>
    </source>
</reference>
<sequence>MIVILLRRIGRFSNILIDRKLFSFHSNIIIDNNKMVEEAKKLAAFAAIDDHLKNNMAIGVGSGSTIVYAVERLAEKIKNDGLIVTCVPTSFQARQLITKHGLIMSDLERNPQLDVAFDGADEVDEKLNLIKGGGGCLTQEKIVASAAKKLIIVADFNKRAIVLGERWKKGLPIEVIPMSYMLVKQKIESMFGGQATLRMAQAKAGPLVTDNSNFILDWKFPTIPAEEWPRINTELNNIAGVVETGLFIGMASQVYFGNQDGTITVV</sequence>
<organism evidence="7 8">
    <name type="scientific">Dermatophagoides farinae</name>
    <name type="common">American house dust mite</name>
    <dbReference type="NCBI Taxonomy" id="6954"/>
    <lineage>
        <taxon>Eukaryota</taxon>
        <taxon>Metazoa</taxon>
        <taxon>Ecdysozoa</taxon>
        <taxon>Arthropoda</taxon>
        <taxon>Chelicerata</taxon>
        <taxon>Arachnida</taxon>
        <taxon>Acari</taxon>
        <taxon>Acariformes</taxon>
        <taxon>Sarcoptiformes</taxon>
        <taxon>Astigmata</taxon>
        <taxon>Psoroptidia</taxon>
        <taxon>Analgoidea</taxon>
        <taxon>Pyroglyphidae</taxon>
        <taxon>Dermatophagoidinae</taxon>
        <taxon>Dermatophagoides</taxon>
    </lineage>
</organism>
<dbReference type="PANTHER" id="PTHR11934">
    <property type="entry name" value="RIBOSE-5-PHOSPHATE ISOMERASE"/>
    <property type="match status" value="1"/>
</dbReference>
<evidence type="ECO:0000256" key="4">
    <source>
        <dbReference type="ARBA" id="ARBA00011959"/>
    </source>
</evidence>
<evidence type="ECO:0000313" key="7">
    <source>
        <dbReference type="EMBL" id="KAH9529769.1"/>
    </source>
</evidence>
<dbReference type="InterPro" id="IPR020672">
    <property type="entry name" value="Ribose5P_isomerase_typA_subgr"/>
</dbReference>
<evidence type="ECO:0000256" key="2">
    <source>
        <dbReference type="ARBA" id="ARBA00004988"/>
    </source>
</evidence>
<evidence type="ECO:0000313" key="8">
    <source>
        <dbReference type="Proteomes" id="UP000790347"/>
    </source>
</evidence>
<dbReference type="NCBIfam" id="TIGR00021">
    <property type="entry name" value="rpiA"/>
    <property type="match status" value="1"/>
</dbReference>
<evidence type="ECO:0000256" key="6">
    <source>
        <dbReference type="ARBA" id="ARBA00029734"/>
    </source>
</evidence>
<dbReference type="NCBIfam" id="NF001924">
    <property type="entry name" value="PRK00702.1"/>
    <property type="match status" value="1"/>
</dbReference>
<keyword evidence="8" id="KW-1185">Reference proteome</keyword>
<dbReference type="Pfam" id="PF06026">
    <property type="entry name" value="Rib_5-P_isom_A"/>
    <property type="match status" value="1"/>
</dbReference>
<protein>
    <recommendedName>
        <fullName evidence="4">ribose-5-phosphate isomerase</fullName>
        <ecNumber evidence="4">5.3.1.6</ecNumber>
    </recommendedName>
    <alternativeName>
        <fullName evidence="6">Phosphoriboisomerase</fullName>
    </alternativeName>
</protein>
<dbReference type="GO" id="GO:0004751">
    <property type="term" value="F:ribose-5-phosphate isomerase activity"/>
    <property type="evidence" value="ECO:0007669"/>
    <property type="project" value="UniProtKB-EC"/>
</dbReference>
<comment type="catalytic activity">
    <reaction evidence="1">
        <text>aldehydo-D-ribose 5-phosphate = D-ribulose 5-phosphate</text>
        <dbReference type="Rhea" id="RHEA:14657"/>
        <dbReference type="ChEBI" id="CHEBI:58121"/>
        <dbReference type="ChEBI" id="CHEBI:58273"/>
        <dbReference type="EC" id="5.3.1.6"/>
    </reaction>
</comment>
<dbReference type="Gene3D" id="3.30.70.260">
    <property type="match status" value="1"/>
</dbReference>
<dbReference type="EC" id="5.3.1.6" evidence="4"/>
<dbReference type="GO" id="GO:0009052">
    <property type="term" value="P:pentose-phosphate shunt, non-oxidative branch"/>
    <property type="evidence" value="ECO:0007669"/>
    <property type="project" value="InterPro"/>
</dbReference>
<dbReference type="GO" id="GO:0006014">
    <property type="term" value="P:D-ribose metabolic process"/>
    <property type="evidence" value="ECO:0007669"/>
    <property type="project" value="TreeGrafter"/>
</dbReference>